<name>K5UIM2_PHACS</name>
<dbReference type="RefSeq" id="XP_007402091.1">
    <property type="nucleotide sequence ID" value="XM_007402029.1"/>
</dbReference>
<feature type="non-terminal residue" evidence="1">
    <location>
        <position position="1"/>
    </location>
</feature>
<accession>K5UIM2</accession>
<dbReference type="HOGENOM" id="CLU_112975_0_0_1"/>
<evidence type="ECO:0000313" key="1">
    <source>
        <dbReference type="EMBL" id="EKM49356.1"/>
    </source>
</evidence>
<protein>
    <submittedName>
        <fullName evidence="1">Uncharacterized protein</fullName>
    </submittedName>
</protein>
<gene>
    <name evidence="1" type="ORF">PHACADRAFT_65298</name>
</gene>
<dbReference type="EMBL" id="JH930482">
    <property type="protein sequence ID" value="EKM49356.1"/>
    <property type="molecule type" value="Genomic_DNA"/>
</dbReference>
<feature type="non-terminal residue" evidence="1">
    <location>
        <position position="203"/>
    </location>
</feature>
<sequence>DQADKVLQLDEFKVEYHPDGEISACTYQFDEYHREQLTTLPPAKLLEFVSRPWHLFRCRDNFEFSEVILEAGMSQQQISCLLAVVECIKSGSSDFSFATHKDTTPALLVLTTDLLCIYFGKYTISAIYNQQEHLFDVHAWPLWEWVLNQVKSPLFTSFSVILSVDKAKLSRFGMQNEYPVIAQIANLDVETQNGRGSGGGHIV</sequence>
<dbReference type="KEGG" id="pco:PHACADRAFT_65298"/>
<evidence type="ECO:0000313" key="2">
    <source>
        <dbReference type="Proteomes" id="UP000008370"/>
    </source>
</evidence>
<dbReference type="STRING" id="650164.K5UIM2"/>
<dbReference type="InParanoid" id="K5UIM2"/>
<organism evidence="1 2">
    <name type="scientific">Phanerochaete carnosa (strain HHB-10118-sp)</name>
    <name type="common">White-rot fungus</name>
    <name type="synonym">Peniophora carnosa</name>
    <dbReference type="NCBI Taxonomy" id="650164"/>
    <lineage>
        <taxon>Eukaryota</taxon>
        <taxon>Fungi</taxon>
        <taxon>Dikarya</taxon>
        <taxon>Basidiomycota</taxon>
        <taxon>Agaricomycotina</taxon>
        <taxon>Agaricomycetes</taxon>
        <taxon>Polyporales</taxon>
        <taxon>Phanerochaetaceae</taxon>
        <taxon>Phanerochaete</taxon>
    </lineage>
</organism>
<reference evidence="1 2" key="1">
    <citation type="journal article" date="2012" name="BMC Genomics">
        <title>Comparative genomics of the white-rot fungi, Phanerochaete carnosa and P. chrysosporium, to elucidate the genetic basis of the distinct wood types they colonize.</title>
        <authorList>
            <person name="Suzuki H."/>
            <person name="MacDonald J."/>
            <person name="Syed K."/>
            <person name="Salamov A."/>
            <person name="Hori C."/>
            <person name="Aerts A."/>
            <person name="Henrissat B."/>
            <person name="Wiebenga A."/>
            <person name="vanKuyk P.A."/>
            <person name="Barry K."/>
            <person name="Lindquist E."/>
            <person name="LaButti K."/>
            <person name="Lapidus A."/>
            <person name="Lucas S."/>
            <person name="Coutinho P."/>
            <person name="Gong Y."/>
            <person name="Samejima M."/>
            <person name="Mahadevan R."/>
            <person name="Abou-Zaid M."/>
            <person name="de Vries R.P."/>
            <person name="Igarashi K."/>
            <person name="Yadav J.S."/>
            <person name="Grigoriev I.V."/>
            <person name="Master E.R."/>
        </authorList>
    </citation>
    <scope>NUCLEOTIDE SEQUENCE [LARGE SCALE GENOMIC DNA]</scope>
    <source>
        <strain evidence="1 2">HHB-10118-sp</strain>
    </source>
</reference>
<proteinExistence type="predicted"/>
<dbReference type="AlphaFoldDB" id="K5UIM2"/>
<dbReference type="OrthoDB" id="2795925at2759"/>
<keyword evidence="2" id="KW-1185">Reference proteome</keyword>
<dbReference type="Proteomes" id="UP000008370">
    <property type="component" value="Unassembled WGS sequence"/>
</dbReference>
<dbReference type="GeneID" id="18920221"/>